<dbReference type="KEGG" id="tmc:LMI_0954"/>
<dbReference type="AlphaFoldDB" id="A0A098GE61"/>
<name>A0A098GE61_LEGMI</name>
<dbReference type="PATRIC" id="fig|451.8.peg.267"/>
<dbReference type="EMBL" id="LN614830">
    <property type="protein sequence ID" value="CEG60270.1"/>
    <property type="molecule type" value="Genomic_DNA"/>
</dbReference>
<accession>A0A098GE61</accession>
<protein>
    <submittedName>
        <fullName evidence="1">Uncharacterized protein</fullName>
    </submittedName>
</protein>
<reference evidence="1" key="1">
    <citation type="submission" date="2014-09" db="EMBL/GenBank/DDBJ databases">
        <authorList>
            <person name="GOMEZ-VALERO Laura"/>
        </authorList>
    </citation>
    <scope>NUCLEOTIDE SEQUENCE</scope>
    <source>
        <strain evidence="1">ATCC33218</strain>
    </source>
</reference>
<reference evidence="3" key="2">
    <citation type="submission" date="2014-09" db="EMBL/GenBank/DDBJ databases">
        <authorList>
            <person name="Gomez-Valero L."/>
        </authorList>
    </citation>
    <scope>NUCLEOTIDE SEQUENCE [LARGE SCALE GENOMIC DNA]</scope>
    <source>
        <strain evidence="3">ATCC33218</strain>
    </source>
</reference>
<dbReference type="HOGENOM" id="CLU_1488337_0_0_6"/>
<dbReference type="Proteomes" id="UP000032414">
    <property type="component" value="Chromosome I"/>
</dbReference>
<evidence type="ECO:0000313" key="4">
    <source>
        <dbReference type="Proteomes" id="UP000182998"/>
    </source>
</evidence>
<evidence type="ECO:0000313" key="2">
    <source>
        <dbReference type="EMBL" id="SCY57411.1"/>
    </source>
</evidence>
<dbReference type="EMBL" id="FMVN01000010">
    <property type="protein sequence ID" value="SCY57411.1"/>
    <property type="molecule type" value="Genomic_DNA"/>
</dbReference>
<dbReference type="RefSeq" id="WP_045098706.1">
    <property type="nucleotide sequence ID" value="NZ_CP020614.1"/>
</dbReference>
<organism evidence="1 3">
    <name type="scientific">Legionella micdadei</name>
    <name type="common">Tatlockia micdadei</name>
    <dbReference type="NCBI Taxonomy" id="451"/>
    <lineage>
        <taxon>Bacteria</taxon>
        <taxon>Pseudomonadati</taxon>
        <taxon>Pseudomonadota</taxon>
        <taxon>Gammaproteobacteria</taxon>
        <taxon>Legionellales</taxon>
        <taxon>Legionellaceae</taxon>
        <taxon>Legionella</taxon>
    </lineage>
</organism>
<evidence type="ECO:0000313" key="3">
    <source>
        <dbReference type="Proteomes" id="UP000032414"/>
    </source>
</evidence>
<proteinExistence type="predicted"/>
<sequence>MKGKSEYNPKHESQSVHFFGGLAAAVKYVVTGSPLVAPPLDNKFDAPNRQHFHDELEKVSQKEVVKQSKHAQYEIGMMKGQNYAQNGLSQSMPKESIPAFIKQVEKHAELDEKARSKGQPHASPYKHAKANVAAHQELKKIFKETGYTSGFFLHSTAEFQNTLIRDASDPNRTVFDHASFK</sequence>
<gene>
    <name evidence="1" type="ORF">LMI_0954</name>
    <name evidence="2" type="ORF">SAMN02982997_02111</name>
</gene>
<evidence type="ECO:0000313" key="1">
    <source>
        <dbReference type="EMBL" id="CEG60270.1"/>
    </source>
</evidence>
<keyword evidence="4" id="KW-1185">Reference proteome</keyword>
<dbReference type="Proteomes" id="UP000182998">
    <property type="component" value="Unassembled WGS sequence"/>
</dbReference>
<reference evidence="2 4" key="3">
    <citation type="submission" date="2016-10" db="EMBL/GenBank/DDBJ databases">
        <authorList>
            <person name="Varghese N."/>
            <person name="Submissions S."/>
        </authorList>
    </citation>
    <scope>NUCLEOTIDE SEQUENCE [LARGE SCALE GENOMIC DNA]</scope>
    <source>
        <strain evidence="2 4">ATCC 33218</strain>
    </source>
</reference>